<organism evidence="3 4">
    <name type="scientific">Epilithonimonas mollis</name>
    <dbReference type="NCBI Taxonomy" id="216903"/>
    <lineage>
        <taxon>Bacteria</taxon>
        <taxon>Pseudomonadati</taxon>
        <taxon>Bacteroidota</taxon>
        <taxon>Flavobacteriia</taxon>
        <taxon>Flavobacteriales</taxon>
        <taxon>Weeksellaceae</taxon>
        <taxon>Chryseobacterium group</taxon>
        <taxon>Epilithonimonas</taxon>
    </lineage>
</organism>
<protein>
    <submittedName>
        <fullName evidence="3">Por secretion system C-terminal sorting domain-containing protein</fullName>
    </submittedName>
</protein>
<dbReference type="Pfam" id="PF03382">
    <property type="entry name" value="DUF285"/>
    <property type="match status" value="1"/>
</dbReference>
<dbReference type="NCBIfam" id="TIGR02167">
    <property type="entry name" value="Liste_lipo_26"/>
    <property type="match status" value="5"/>
</dbReference>
<evidence type="ECO:0000256" key="1">
    <source>
        <dbReference type="ARBA" id="ARBA00022729"/>
    </source>
</evidence>
<feature type="domain" description="Secretion system C-terminal sorting" evidence="2">
    <location>
        <begin position="491"/>
        <end position="542"/>
    </location>
</feature>
<dbReference type="NCBIfam" id="TIGR04183">
    <property type="entry name" value="Por_Secre_tail"/>
    <property type="match status" value="1"/>
</dbReference>
<dbReference type="RefSeq" id="WP_072996397.1">
    <property type="nucleotide sequence ID" value="NZ_FRAM01000001.1"/>
</dbReference>
<evidence type="ECO:0000313" key="4">
    <source>
        <dbReference type="Proteomes" id="UP000184498"/>
    </source>
</evidence>
<dbReference type="STRING" id="216903.SAMN05444371_0657"/>
<accession>A0A1M6NUQ4</accession>
<dbReference type="InterPro" id="IPR005046">
    <property type="entry name" value="DUF285"/>
</dbReference>
<dbReference type="InterPro" id="IPR011889">
    <property type="entry name" value="Liste_lipo_26"/>
</dbReference>
<sequence length="543" mass="59380">MKKRNLLFIFLFLGFKICFATQDLHFSKTYAATDNFITQWDLSKGGSSASGGLISLSFGVTVAGAVNYSWKTTDNTKSGTGTIPAAATTVTITNLPANKIVELIIEPANFRRININGGTEKARLTDITQWGKVAWSSMENAFRGCSNLNISAQDLPNLTNVLSTSYMFSYCALKNPSNIDNWDMSNVTDMSYMFSGASSFNQNIGSWNVGNVKNMSYMFTGASAFNQNINNWNVGNVTNMSGMFQSAKIFNQDISSWNVGNVTNMSTVFFGALSFNQDIGNWNVMNVTDMSSMFTGASAFNQNIGNWDVGKVTSMSSMFQGATTFNRNISSWNVGNVKNMSNMFLGASAFNQNIGNWDVGKVTNMSSMFQGATAFNQNLGSWELNNAVEFPNMLLGSGMDCTYYSATLIGWAENANTPSGRKLGASGRTYGTNAAVARNTLVSTKGWTISGDSAGSSACEMQTLSMHTSNKSQILVYKNDSDFVIKSDRLVNKVQIFDLSGRMLQEVNGYSKETKINHKNLASSIYLMKIYTESEVINKKVIK</sequence>
<dbReference type="Proteomes" id="UP000184498">
    <property type="component" value="Unassembled WGS sequence"/>
</dbReference>
<dbReference type="InterPro" id="IPR026444">
    <property type="entry name" value="Secre_tail"/>
</dbReference>
<keyword evidence="4" id="KW-1185">Reference proteome</keyword>
<proteinExistence type="predicted"/>
<gene>
    <name evidence="3" type="ORF">SAMN05444371_0657</name>
</gene>
<dbReference type="OrthoDB" id="9813840at2"/>
<dbReference type="EMBL" id="FRAM01000001">
    <property type="protein sequence ID" value="SHJ99334.1"/>
    <property type="molecule type" value="Genomic_DNA"/>
</dbReference>
<dbReference type="Pfam" id="PF18962">
    <property type="entry name" value="Por_Secre_tail"/>
    <property type="match status" value="1"/>
</dbReference>
<evidence type="ECO:0000259" key="2">
    <source>
        <dbReference type="Pfam" id="PF18962"/>
    </source>
</evidence>
<dbReference type="AlphaFoldDB" id="A0A1M6NUQ4"/>
<evidence type="ECO:0000313" key="3">
    <source>
        <dbReference type="EMBL" id="SHJ99334.1"/>
    </source>
</evidence>
<reference evidence="4" key="1">
    <citation type="submission" date="2016-11" db="EMBL/GenBank/DDBJ databases">
        <authorList>
            <person name="Varghese N."/>
            <person name="Submissions S."/>
        </authorList>
    </citation>
    <scope>NUCLEOTIDE SEQUENCE [LARGE SCALE GENOMIC DNA]</scope>
    <source>
        <strain evidence="4">DSM 18016</strain>
    </source>
</reference>
<keyword evidence="1" id="KW-0732">Signal</keyword>
<name>A0A1M6NUQ4_9FLAO</name>